<evidence type="ECO:0000313" key="1">
    <source>
        <dbReference type="EMBL" id="RMZ93673.1"/>
    </source>
</evidence>
<dbReference type="PANTHER" id="PTHR38696">
    <property type="entry name" value="MEDIATOR OF RNA POLYMERASE II TRANSCRIPTION SUBUNIT 13"/>
    <property type="match status" value="1"/>
</dbReference>
<dbReference type="Proteomes" id="UP000276133">
    <property type="component" value="Unassembled WGS sequence"/>
</dbReference>
<name>A0A3M7P3S9_BRAPC</name>
<reference evidence="1 2" key="1">
    <citation type="journal article" date="2018" name="Sci. Rep.">
        <title>Genomic signatures of local adaptation to the degree of environmental predictability in rotifers.</title>
        <authorList>
            <person name="Franch-Gras L."/>
            <person name="Hahn C."/>
            <person name="Garcia-Roger E.M."/>
            <person name="Carmona M.J."/>
            <person name="Serra M."/>
            <person name="Gomez A."/>
        </authorList>
    </citation>
    <scope>NUCLEOTIDE SEQUENCE [LARGE SCALE GENOMIC DNA]</scope>
    <source>
        <strain evidence="1">HYR1</strain>
    </source>
</reference>
<dbReference type="EMBL" id="REGN01013632">
    <property type="protein sequence ID" value="RMZ93673.1"/>
    <property type="molecule type" value="Genomic_DNA"/>
</dbReference>
<dbReference type="OrthoDB" id="57679at2759"/>
<dbReference type="AlphaFoldDB" id="A0A3M7P3S9"/>
<keyword evidence="2" id="KW-1185">Reference proteome</keyword>
<comment type="caution">
    <text evidence="1">The sequence shown here is derived from an EMBL/GenBank/DDBJ whole genome shotgun (WGS) entry which is preliminary data.</text>
</comment>
<evidence type="ECO:0000313" key="2">
    <source>
        <dbReference type="Proteomes" id="UP000276133"/>
    </source>
</evidence>
<accession>A0A3M7P3S9</accession>
<dbReference type="PANTHER" id="PTHR38696:SF1">
    <property type="entry name" value="MEDIATOR OF RNA POLYMERASE II TRANSCRIPTION SUBUNIT 13"/>
    <property type="match status" value="1"/>
</dbReference>
<gene>
    <name evidence="1" type="ORF">BpHYR1_032534</name>
</gene>
<proteinExistence type="predicted"/>
<dbReference type="STRING" id="10195.A0A3M7P3S9"/>
<organism evidence="1 2">
    <name type="scientific">Brachionus plicatilis</name>
    <name type="common">Marine rotifer</name>
    <name type="synonym">Brachionus muelleri</name>
    <dbReference type="NCBI Taxonomy" id="10195"/>
    <lineage>
        <taxon>Eukaryota</taxon>
        <taxon>Metazoa</taxon>
        <taxon>Spiralia</taxon>
        <taxon>Gnathifera</taxon>
        <taxon>Rotifera</taxon>
        <taxon>Eurotatoria</taxon>
        <taxon>Monogononta</taxon>
        <taxon>Pseudotrocha</taxon>
        <taxon>Ploima</taxon>
        <taxon>Brachionidae</taxon>
        <taxon>Brachionus</taxon>
    </lineage>
</organism>
<sequence length="476" mass="54776">MGNTPTVNLLNQDQLKLSYFSVQMSGSDRFRLILAPDEVKQVTKNVLNSTWQIQDENYQVGFAEFKLKGSPWYKYGEEDLEVKYFLSSLIKSYYQIGWHLKASTDLERSGSDTDTLFFQKLEPVDTSVICLSLNSSDKIRILGPDNLYEVIKNSVLNAWPKGIQRERMFGLSYEIKLNGNPWTDWSRDSSDAFNIPILVLEIMRSLFNKGWLFVAAIDSGKSQSSLNALYFRYAPDQITKMDMENTRFFALTLNKSDRIRLHQSDQDLNALISNQSYGIHSLWPRGIQKESMIGNALEFKLSGNPWDSHASEAVESRLLLNNLFNLFARYGWNLYATCDLTKDLSNKSTFFFRTKPIEPKNLVNFCLSLNESDKIRLINGDSGLTSDVKEAVLNGWHKGIRKESDYFGSFQIKLNGYPFSTFGSDKVYTCAMMTLILSNLERRGFKLLCSADVSQKYYCDKHNYFPVDLHSWFFEN</sequence>
<protein>
    <submittedName>
        <fullName evidence="1">Uncharacterized protein</fullName>
    </submittedName>
</protein>